<dbReference type="Proteomes" id="UP000280696">
    <property type="component" value="Unassembled WGS sequence"/>
</dbReference>
<keyword evidence="2" id="KW-1185">Reference proteome</keyword>
<sequence>MEFVTLRHKFFYYAAAFLSVSLYAPVHNNGCQASPAILMLKKAPYRQLLPVKGAFSLRDYTVPPLFITLRLLAFTNCSPALS</sequence>
<evidence type="ECO:0000313" key="1">
    <source>
        <dbReference type="EMBL" id="RKI91388.1"/>
    </source>
</evidence>
<evidence type="ECO:0000313" key="2">
    <source>
        <dbReference type="Proteomes" id="UP000280696"/>
    </source>
</evidence>
<accession>A0A3A9AJA4</accession>
<comment type="caution">
    <text evidence="1">The sequence shown here is derived from an EMBL/GenBank/DDBJ whole genome shotgun (WGS) entry which is preliminary data.</text>
</comment>
<gene>
    <name evidence="1" type="ORF">D7V94_10875</name>
</gene>
<dbReference type="AlphaFoldDB" id="A0A3A9AJA4"/>
<reference evidence="1 2" key="1">
    <citation type="submission" date="2018-09" db="EMBL/GenBank/DDBJ databases">
        <title>Murine metabolic-syndrome-specific gut microbial biobank.</title>
        <authorList>
            <person name="Liu C."/>
        </authorList>
    </citation>
    <scope>NUCLEOTIDE SEQUENCE [LARGE SCALE GENOMIC DNA]</scope>
    <source>
        <strain evidence="1 2">0.1xD8-82</strain>
    </source>
</reference>
<organism evidence="1 2">
    <name type="scientific">Parablautia intestinalis</name>
    <dbReference type="NCBI Taxonomy" id="2320100"/>
    <lineage>
        <taxon>Bacteria</taxon>
        <taxon>Bacillati</taxon>
        <taxon>Bacillota</taxon>
        <taxon>Clostridia</taxon>
        <taxon>Lachnospirales</taxon>
        <taxon>Lachnospiraceae</taxon>
        <taxon>Parablautia</taxon>
    </lineage>
</organism>
<proteinExistence type="predicted"/>
<protein>
    <submittedName>
        <fullName evidence="1">Uncharacterized protein</fullName>
    </submittedName>
</protein>
<name>A0A3A9AJA4_9FIRM</name>
<dbReference type="EMBL" id="RAYQ01000010">
    <property type="protein sequence ID" value="RKI91388.1"/>
    <property type="molecule type" value="Genomic_DNA"/>
</dbReference>